<organism evidence="2 3">
    <name type="scientific">Rangifer tarandus platyrhynchus</name>
    <name type="common">Svalbard reindeer</name>
    <dbReference type="NCBI Taxonomy" id="3082113"/>
    <lineage>
        <taxon>Eukaryota</taxon>
        <taxon>Metazoa</taxon>
        <taxon>Chordata</taxon>
        <taxon>Craniata</taxon>
        <taxon>Vertebrata</taxon>
        <taxon>Euteleostomi</taxon>
        <taxon>Mammalia</taxon>
        <taxon>Eutheria</taxon>
        <taxon>Laurasiatheria</taxon>
        <taxon>Artiodactyla</taxon>
        <taxon>Ruminantia</taxon>
        <taxon>Pecora</taxon>
        <taxon>Cervidae</taxon>
        <taxon>Odocoileinae</taxon>
        <taxon>Rangifer</taxon>
    </lineage>
</organism>
<keyword evidence="3" id="KW-1185">Reference proteome</keyword>
<evidence type="ECO:0000256" key="1">
    <source>
        <dbReference type="SAM" id="MobiDB-lite"/>
    </source>
</evidence>
<feature type="region of interest" description="Disordered" evidence="1">
    <location>
        <begin position="1"/>
        <end position="28"/>
    </location>
</feature>
<sequence length="112" mass="12175">MWHQPLQPDSTLTKAHTPGKKSENSTEAQLVPCSLAAACRALVPDTFGPELRVQEGCTRHLGSTCRSAAHRSEIQDGGGRRSAETLRGALHPTRSAIPNSFRGRNMKLDRSD</sequence>
<proteinExistence type="predicted"/>
<gene>
    <name evidence="2" type="ORF">MRATA1EN1_LOCUS10975</name>
</gene>
<dbReference type="Proteomes" id="UP001176941">
    <property type="component" value="Chromosome 20"/>
</dbReference>
<name>A0ABN8YKR2_RANTA</name>
<reference evidence="2" key="1">
    <citation type="submission" date="2023-04" db="EMBL/GenBank/DDBJ databases">
        <authorList>
            <consortium name="ELIXIR-Norway"/>
        </authorList>
    </citation>
    <scope>NUCLEOTIDE SEQUENCE [LARGE SCALE GENOMIC DNA]</scope>
</reference>
<evidence type="ECO:0000313" key="2">
    <source>
        <dbReference type="EMBL" id="CAI9162013.1"/>
    </source>
</evidence>
<dbReference type="EMBL" id="OX459956">
    <property type="protein sequence ID" value="CAI9162013.1"/>
    <property type="molecule type" value="Genomic_DNA"/>
</dbReference>
<accession>A0ABN8YKR2</accession>
<feature type="region of interest" description="Disordered" evidence="1">
    <location>
        <begin position="88"/>
        <end position="112"/>
    </location>
</feature>
<protein>
    <submittedName>
        <fullName evidence="2">Uncharacterized protein</fullName>
    </submittedName>
</protein>
<evidence type="ECO:0000313" key="3">
    <source>
        <dbReference type="Proteomes" id="UP001176941"/>
    </source>
</evidence>